<feature type="repeat" description="WD" evidence="6">
    <location>
        <begin position="134"/>
        <end position="176"/>
    </location>
</feature>
<feature type="repeat" description="WD" evidence="6">
    <location>
        <begin position="184"/>
        <end position="217"/>
    </location>
</feature>
<dbReference type="PANTHER" id="PTHR22850">
    <property type="entry name" value="WD40 REPEAT FAMILY"/>
    <property type="match status" value="1"/>
</dbReference>
<reference evidence="8" key="1">
    <citation type="submission" date="2020-05" db="EMBL/GenBank/DDBJ databases">
        <title>Phylogenomic resolution of chytrid fungi.</title>
        <authorList>
            <person name="Stajich J.E."/>
            <person name="Amses K."/>
            <person name="Simmons R."/>
            <person name="Seto K."/>
            <person name="Myers J."/>
            <person name="Bonds A."/>
            <person name="Quandt C.A."/>
            <person name="Barry K."/>
            <person name="Liu P."/>
            <person name="Grigoriev I."/>
            <person name="Longcore J.E."/>
            <person name="James T.Y."/>
        </authorList>
    </citation>
    <scope>NUCLEOTIDE SEQUENCE</scope>
    <source>
        <strain evidence="8">JEL0318</strain>
    </source>
</reference>
<dbReference type="InterPro" id="IPR001680">
    <property type="entry name" value="WD40_rpt"/>
</dbReference>
<dbReference type="Pfam" id="PF00400">
    <property type="entry name" value="WD40"/>
    <property type="match status" value="4"/>
</dbReference>
<evidence type="ECO:0000256" key="4">
    <source>
        <dbReference type="ARBA" id="ARBA00022853"/>
    </source>
</evidence>
<organism evidence="8 9">
    <name type="scientific">Rhizophlyctis rosea</name>
    <dbReference type="NCBI Taxonomy" id="64517"/>
    <lineage>
        <taxon>Eukaryota</taxon>
        <taxon>Fungi</taxon>
        <taxon>Fungi incertae sedis</taxon>
        <taxon>Chytridiomycota</taxon>
        <taxon>Chytridiomycota incertae sedis</taxon>
        <taxon>Chytridiomycetes</taxon>
        <taxon>Rhizophlyctidales</taxon>
        <taxon>Rhizophlyctidaceae</taxon>
        <taxon>Rhizophlyctis</taxon>
    </lineage>
</organism>
<evidence type="ECO:0000313" key="8">
    <source>
        <dbReference type="EMBL" id="KAJ3040423.1"/>
    </source>
</evidence>
<dbReference type="PROSITE" id="PS50294">
    <property type="entry name" value="WD_REPEATS_REGION"/>
    <property type="match status" value="2"/>
</dbReference>
<feature type="repeat" description="WD" evidence="6">
    <location>
        <begin position="229"/>
        <end position="265"/>
    </location>
</feature>
<keyword evidence="9" id="KW-1185">Reference proteome</keyword>
<accession>A0AAD5S530</accession>
<dbReference type="Proteomes" id="UP001212841">
    <property type="component" value="Unassembled WGS sequence"/>
</dbReference>
<dbReference type="PROSITE" id="PS50082">
    <property type="entry name" value="WD_REPEATS_2"/>
    <property type="match status" value="4"/>
</dbReference>
<evidence type="ECO:0000313" key="9">
    <source>
        <dbReference type="Proteomes" id="UP001212841"/>
    </source>
</evidence>
<dbReference type="InterPro" id="IPR015943">
    <property type="entry name" value="WD40/YVTN_repeat-like_dom_sf"/>
</dbReference>
<feature type="domain" description="Histone-binding protein RBBP4-like N-terminal" evidence="7">
    <location>
        <begin position="34"/>
        <end position="65"/>
    </location>
</feature>
<evidence type="ECO:0000256" key="2">
    <source>
        <dbReference type="ARBA" id="ARBA00022574"/>
    </source>
</evidence>
<gene>
    <name evidence="8" type="primary">RBBP4_2</name>
    <name evidence="8" type="ORF">HK097_002560</name>
</gene>
<dbReference type="AlphaFoldDB" id="A0AAD5S530"/>
<proteinExistence type="predicted"/>
<comment type="caution">
    <text evidence="8">The sequence shown here is derived from an EMBL/GenBank/DDBJ whole genome shotgun (WGS) entry which is preliminary data.</text>
</comment>
<evidence type="ECO:0000256" key="1">
    <source>
        <dbReference type="ARBA" id="ARBA00004123"/>
    </source>
</evidence>
<keyword evidence="5" id="KW-0539">Nucleus</keyword>
<dbReference type="EMBL" id="JADGJD010001558">
    <property type="protein sequence ID" value="KAJ3040423.1"/>
    <property type="molecule type" value="Genomic_DNA"/>
</dbReference>
<name>A0AAD5S530_9FUNG</name>
<dbReference type="SUPFAM" id="SSF50978">
    <property type="entry name" value="WD40 repeat-like"/>
    <property type="match status" value="1"/>
</dbReference>
<dbReference type="InterPro" id="IPR050459">
    <property type="entry name" value="WD_repeat_RBAP46/RBAP48/MSI1"/>
</dbReference>
<dbReference type="InterPro" id="IPR022052">
    <property type="entry name" value="Histone-bd_RBBP4-like_N"/>
</dbReference>
<keyword evidence="3" id="KW-0677">Repeat</keyword>
<dbReference type="InterPro" id="IPR019775">
    <property type="entry name" value="WD40_repeat_CS"/>
</dbReference>
<dbReference type="PROSITE" id="PS00678">
    <property type="entry name" value="WD_REPEATS_1"/>
    <property type="match status" value="1"/>
</dbReference>
<dbReference type="Gene3D" id="2.130.10.10">
    <property type="entry name" value="YVTN repeat-like/Quinoprotein amine dehydrogenase"/>
    <property type="match status" value="1"/>
</dbReference>
<evidence type="ECO:0000256" key="6">
    <source>
        <dbReference type="PROSITE-ProRule" id="PRU00221"/>
    </source>
</evidence>
<evidence type="ECO:0000256" key="3">
    <source>
        <dbReference type="ARBA" id="ARBA00022737"/>
    </source>
</evidence>
<comment type="subcellular location">
    <subcellularLocation>
        <location evidence="1">Nucleus</location>
    </subcellularLocation>
</comment>
<dbReference type="InterPro" id="IPR020472">
    <property type="entry name" value="WD40_PAC1"/>
</dbReference>
<feature type="repeat" description="WD" evidence="6">
    <location>
        <begin position="273"/>
        <end position="308"/>
    </location>
</feature>
<sequence length="382" mass="43105">MDIDRDDSAVVQEKVINEEYKIWKKNSPFLYEPEGKPYTLQNIIIGTHTSDEEQNYLQIAQVQSPIADEEGEVEFSVNIVQKINHDGEVNRARYMPSNPNIIATRTRDGPVCIFDCSKHPVAPSNNVVNPEVRLLGHVGEGYGTSWHPRRKGRLITAGEDKTVMEWDIETSGKKKKSAGPINVYKGHDSIVEDVHWSALVDHLFASVGDDRRLLLWDSRYANKGPTKTVDAHEAEVNCVAFSPKNEHLFVTGSADNTVALWDTRNLHHRLHTLEGHQDDILQLAWSPHHETVLASSSADRRLNIWDLSRIGEEQSPEDMEDGPPELLFVHGGHTNKVPDFSWNEGEEWVICSVAEDNVAQVWQMASNIYGNEDPVIDPNDLE</sequence>
<protein>
    <submittedName>
        <fullName evidence="8">Histone-binding protein rbbp4</fullName>
    </submittedName>
</protein>
<dbReference type="Pfam" id="PF12265">
    <property type="entry name" value="CAF1C_H4-bd"/>
    <property type="match status" value="1"/>
</dbReference>
<keyword evidence="2 6" id="KW-0853">WD repeat</keyword>
<dbReference type="InterPro" id="IPR036322">
    <property type="entry name" value="WD40_repeat_dom_sf"/>
</dbReference>
<evidence type="ECO:0000259" key="7">
    <source>
        <dbReference type="Pfam" id="PF12265"/>
    </source>
</evidence>
<evidence type="ECO:0000256" key="5">
    <source>
        <dbReference type="ARBA" id="ARBA00023242"/>
    </source>
</evidence>
<dbReference type="GO" id="GO:0005634">
    <property type="term" value="C:nucleus"/>
    <property type="evidence" value="ECO:0007669"/>
    <property type="project" value="UniProtKB-SubCell"/>
</dbReference>
<dbReference type="SMART" id="SM00320">
    <property type="entry name" value="WD40"/>
    <property type="match status" value="6"/>
</dbReference>
<dbReference type="PRINTS" id="PR00320">
    <property type="entry name" value="GPROTEINBRPT"/>
</dbReference>
<dbReference type="GO" id="GO:0006325">
    <property type="term" value="P:chromatin organization"/>
    <property type="evidence" value="ECO:0007669"/>
    <property type="project" value="UniProtKB-KW"/>
</dbReference>
<keyword evidence="4" id="KW-0156">Chromatin regulator</keyword>